<accession>A0ABD7X0P2</accession>
<dbReference type="RefSeq" id="WP_275037229.1">
    <property type="nucleotide sequence ID" value="NZ_CP118718.1"/>
</dbReference>
<evidence type="ECO:0000313" key="1">
    <source>
        <dbReference type="EMBL" id="WEA46161.1"/>
    </source>
</evidence>
<sequence>MKKEYFVQYSDQSIINSFNFPEDKFVSITVGISDIKHDLIISLVRKMFGLPVFFVLDSMLCRHGKETLIKNKIPFYEHSPDGAIIKVDSVEKLSHVSGLAEELVSNGLSVFIFHGEGLSEQDLIPSRQWNKPIEFNNVDINKVDTFVDVYEVGFTIFSKSNLLNSPEKIPHYIPNHYLLDINSSDI</sequence>
<protein>
    <submittedName>
        <fullName evidence="1">Uncharacterized protein</fullName>
    </submittedName>
</protein>
<evidence type="ECO:0000313" key="2">
    <source>
        <dbReference type="Proteomes" id="UP001220217"/>
    </source>
</evidence>
<dbReference type="AlphaFoldDB" id="A0ABD7X0P2"/>
<name>A0ABD7X0P2_PRIAR</name>
<gene>
    <name evidence="1" type="ORF">PWO00_09415</name>
</gene>
<dbReference type="EMBL" id="CP118718">
    <property type="protein sequence ID" value="WEA46161.1"/>
    <property type="molecule type" value="Genomic_DNA"/>
</dbReference>
<organism evidence="1 2">
    <name type="scientific">Priestia aryabhattai</name>
    <name type="common">Bacillus aryabhattai</name>
    <dbReference type="NCBI Taxonomy" id="412384"/>
    <lineage>
        <taxon>Bacteria</taxon>
        <taxon>Bacillati</taxon>
        <taxon>Bacillota</taxon>
        <taxon>Bacilli</taxon>
        <taxon>Bacillales</taxon>
        <taxon>Bacillaceae</taxon>
        <taxon>Priestia</taxon>
    </lineage>
</organism>
<reference evidence="1 2" key="1">
    <citation type="submission" date="2023-02" db="EMBL/GenBank/DDBJ databases">
        <title>Complete genome sequence of Priestia aryabhattai G5MAi6, a methanol-tolerant strain isolated from tap water in Hong Kong.</title>
        <authorList>
            <person name="Leung K.M."/>
            <person name="Lai G.K.K."/>
            <person name="Griffin S.D.J."/>
        </authorList>
    </citation>
    <scope>NUCLEOTIDE SEQUENCE [LARGE SCALE GENOMIC DNA]</scope>
    <source>
        <strain evidence="1 2">G5MAi6</strain>
    </source>
</reference>
<dbReference type="Proteomes" id="UP001220217">
    <property type="component" value="Chromosome"/>
</dbReference>
<proteinExistence type="predicted"/>